<dbReference type="Gene3D" id="3.30.9.10">
    <property type="entry name" value="D-Amino Acid Oxidase, subunit A, domain 2"/>
    <property type="match status" value="1"/>
</dbReference>
<feature type="binding site" evidence="9">
    <location>
        <position position="299"/>
    </location>
    <ligand>
        <name>D-dopa</name>
        <dbReference type="ChEBI" id="CHEBI:149689"/>
    </ligand>
</feature>
<keyword evidence="4 9" id="KW-0274">FAD</keyword>
<evidence type="ECO:0000256" key="2">
    <source>
        <dbReference type="ARBA" id="ARBA00006730"/>
    </source>
</evidence>
<evidence type="ECO:0000256" key="5">
    <source>
        <dbReference type="ARBA" id="ARBA00023002"/>
    </source>
</evidence>
<dbReference type="PROSITE" id="PS00677">
    <property type="entry name" value="DAO"/>
    <property type="match status" value="1"/>
</dbReference>
<dbReference type="GO" id="GO:0003884">
    <property type="term" value="F:D-amino-acid oxidase activity"/>
    <property type="evidence" value="ECO:0007669"/>
    <property type="project" value="UniProtKB-EC"/>
</dbReference>
<dbReference type="GO" id="GO:0071949">
    <property type="term" value="F:FAD binding"/>
    <property type="evidence" value="ECO:0007669"/>
    <property type="project" value="InterPro"/>
</dbReference>
<evidence type="ECO:0000256" key="4">
    <source>
        <dbReference type="ARBA" id="ARBA00022827"/>
    </source>
</evidence>
<protein>
    <recommendedName>
        <fullName evidence="7">D-amino-acid oxidase</fullName>
        <ecNumber evidence="6">1.4.3.3</ecNumber>
    </recommendedName>
</protein>
<dbReference type="PANTHER" id="PTHR11530:SF11">
    <property type="entry name" value="D-ASPARTATE OXIDASE"/>
    <property type="match status" value="1"/>
</dbReference>
<dbReference type="InterPro" id="IPR023209">
    <property type="entry name" value="DAO"/>
</dbReference>
<dbReference type="Gene3D" id="3.40.50.720">
    <property type="entry name" value="NAD(P)-binding Rossmann-like Domain"/>
    <property type="match status" value="1"/>
</dbReference>
<feature type="binding site" evidence="9">
    <location>
        <begin position="43"/>
        <end position="44"/>
    </location>
    <ligand>
        <name>FAD</name>
        <dbReference type="ChEBI" id="CHEBI:57692"/>
    </ligand>
</feature>
<dbReference type="InterPro" id="IPR006181">
    <property type="entry name" value="D-amino_acid_oxidase_CS"/>
</dbReference>
<dbReference type="Proteomes" id="UP000262621">
    <property type="component" value="Unassembled WGS sequence"/>
</dbReference>
<keyword evidence="12" id="KW-1185">Reference proteome</keyword>
<dbReference type="SUPFAM" id="SSF51971">
    <property type="entry name" value="Nucleotide-binding domain"/>
    <property type="match status" value="1"/>
</dbReference>
<comment type="similarity">
    <text evidence="2">Belongs to the DAMOX/DASOX family.</text>
</comment>
<feature type="binding site" evidence="9">
    <location>
        <position position="273"/>
    </location>
    <ligand>
        <name>D-dopa</name>
        <dbReference type="ChEBI" id="CHEBI:149689"/>
    </ligand>
</feature>
<dbReference type="EMBL" id="QVFU01000164">
    <property type="protein sequence ID" value="RFS37670.1"/>
    <property type="molecule type" value="Genomic_DNA"/>
</dbReference>
<dbReference type="PIRSF" id="PIRSF000189">
    <property type="entry name" value="D-aa_oxidase"/>
    <property type="match status" value="1"/>
</dbReference>
<comment type="cofactor">
    <cofactor evidence="1 9">
        <name>FAD</name>
        <dbReference type="ChEBI" id="CHEBI:57692"/>
    </cofactor>
</comment>
<evidence type="ECO:0000256" key="8">
    <source>
        <dbReference type="ARBA" id="ARBA00049547"/>
    </source>
</evidence>
<dbReference type="GO" id="GO:0005737">
    <property type="term" value="C:cytoplasm"/>
    <property type="evidence" value="ECO:0007669"/>
    <property type="project" value="TreeGrafter"/>
</dbReference>
<gene>
    <name evidence="11" type="ORF">D0Q02_31285</name>
</gene>
<dbReference type="OrthoDB" id="246701at2"/>
<keyword evidence="5" id="KW-0560">Oxidoreductase</keyword>
<dbReference type="AlphaFoldDB" id="A0A372FQG1"/>
<evidence type="ECO:0000256" key="6">
    <source>
        <dbReference type="ARBA" id="ARBA00039101"/>
    </source>
</evidence>
<dbReference type="EC" id="1.4.3.3" evidence="6"/>
<dbReference type="Pfam" id="PF01266">
    <property type="entry name" value="DAO"/>
    <property type="match status" value="1"/>
</dbReference>
<evidence type="ECO:0000256" key="9">
    <source>
        <dbReference type="PIRSR" id="PIRSR000189-1"/>
    </source>
</evidence>
<keyword evidence="3" id="KW-0285">Flavoprotein</keyword>
<comment type="catalytic activity">
    <reaction evidence="8">
        <text>a D-alpha-amino acid + O2 + H2O = a 2-oxocarboxylate + H2O2 + NH4(+)</text>
        <dbReference type="Rhea" id="RHEA:21816"/>
        <dbReference type="ChEBI" id="CHEBI:15377"/>
        <dbReference type="ChEBI" id="CHEBI:15379"/>
        <dbReference type="ChEBI" id="CHEBI:16240"/>
        <dbReference type="ChEBI" id="CHEBI:28938"/>
        <dbReference type="ChEBI" id="CHEBI:35179"/>
        <dbReference type="ChEBI" id="CHEBI:59871"/>
        <dbReference type="EC" id="1.4.3.3"/>
    </reaction>
    <physiologicalReaction direction="left-to-right" evidence="8">
        <dbReference type="Rhea" id="RHEA:21817"/>
    </physiologicalReaction>
</comment>
<feature type="binding site" evidence="9">
    <location>
        <begin position="298"/>
        <end position="303"/>
    </location>
    <ligand>
        <name>FAD</name>
        <dbReference type="ChEBI" id="CHEBI:57692"/>
    </ligand>
</feature>
<dbReference type="GO" id="GO:0019478">
    <property type="term" value="P:D-amino acid catabolic process"/>
    <property type="evidence" value="ECO:0007669"/>
    <property type="project" value="TreeGrafter"/>
</dbReference>
<name>A0A372FQG1_9ACTN</name>
<evidence type="ECO:0000256" key="3">
    <source>
        <dbReference type="ARBA" id="ARBA00022630"/>
    </source>
</evidence>
<dbReference type="SUPFAM" id="SSF54373">
    <property type="entry name" value="FAD-linked reductases, C-terminal domain"/>
    <property type="match status" value="1"/>
</dbReference>
<evidence type="ECO:0000256" key="1">
    <source>
        <dbReference type="ARBA" id="ARBA00001974"/>
    </source>
</evidence>
<sequence>MSCDGLDALVVGAGVSGLTTAVCLVEAGIRVEVWAADPPERTTSYAAGAMWGPYLVEPVDRVRAWSAETLDALRDLAVDPSTGVRLVAGVEASREWVDPPEWGDHLDGFRICGAGELLDGFVSGWRYIAPLVDMPVYLGYLRRRFEAAGGVVEIRRIDAFDQAAGVAPVVVNCAGLGARHLVPDPELVPIRGQLVVVENPGITEFFFEDTGLSPDLTHFYPHGETVVIGGTALPGEWSREPDPDTAAAIISRCAEIEPRLRDARVIAHRVGLRPTRPFVRVEQERLDGIRVIHNYGHGGAGLTLSWGCASEAAARAPPCHADVRQPVYQGILFLDGPEESTSA</sequence>
<comment type="caution">
    <text evidence="11">The sequence shown here is derived from an EMBL/GenBank/DDBJ whole genome shotgun (WGS) entry which is preliminary data.</text>
</comment>
<feature type="domain" description="FAD dependent oxidoreductase" evidence="10">
    <location>
        <begin position="7"/>
        <end position="314"/>
    </location>
</feature>
<evidence type="ECO:0000313" key="12">
    <source>
        <dbReference type="Proteomes" id="UP000262621"/>
    </source>
</evidence>
<proteinExistence type="inferred from homology"/>
<accession>A0A372FQG1</accession>
<evidence type="ECO:0000313" key="11">
    <source>
        <dbReference type="EMBL" id="RFS37670.1"/>
    </source>
</evidence>
<organism evidence="11 12">
    <name type="scientific">Micromonospora craniellae</name>
    <dbReference type="NCBI Taxonomy" id="2294034"/>
    <lineage>
        <taxon>Bacteria</taxon>
        <taxon>Bacillati</taxon>
        <taxon>Actinomycetota</taxon>
        <taxon>Actinomycetes</taxon>
        <taxon>Micromonosporales</taxon>
        <taxon>Micromonosporaceae</taxon>
        <taxon>Micromonospora</taxon>
    </lineage>
</organism>
<evidence type="ECO:0000256" key="7">
    <source>
        <dbReference type="ARBA" id="ARBA00039751"/>
    </source>
</evidence>
<dbReference type="InterPro" id="IPR006076">
    <property type="entry name" value="FAD-dep_OxRdtase"/>
</dbReference>
<evidence type="ECO:0000259" key="10">
    <source>
        <dbReference type="Pfam" id="PF01266"/>
    </source>
</evidence>
<reference evidence="11 12" key="1">
    <citation type="submission" date="2018-08" db="EMBL/GenBank/DDBJ databases">
        <title>Verrucosispora craniellae sp. nov., isolated from a marine sponge in the South China Sea.</title>
        <authorList>
            <person name="Li L."/>
            <person name="Lin H.W."/>
        </authorList>
    </citation>
    <scope>NUCLEOTIDE SEQUENCE [LARGE SCALE GENOMIC DNA]</scope>
    <source>
        <strain evidence="11 12">LHW63014</strain>
    </source>
</reference>
<dbReference type="PANTHER" id="PTHR11530">
    <property type="entry name" value="D-AMINO ACID OXIDASE"/>
    <property type="match status" value="1"/>
</dbReference>